<protein>
    <submittedName>
        <fullName evidence="4">ABC-type nitrate/sulfonate/bicarbonate transport system, substrate-binding protein</fullName>
    </submittedName>
</protein>
<dbReference type="InterPro" id="IPR006311">
    <property type="entry name" value="TAT_signal"/>
</dbReference>
<evidence type="ECO:0000256" key="3">
    <source>
        <dbReference type="ARBA" id="ARBA00022729"/>
    </source>
</evidence>
<name>A0A1H1Y5G5_9MICO</name>
<gene>
    <name evidence="4" type="ORF">SAMN04489752_3559</name>
</gene>
<dbReference type="OrthoDB" id="4445760at2"/>
<evidence type="ECO:0000256" key="1">
    <source>
        <dbReference type="ARBA" id="ARBA00004418"/>
    </source>
</evidence>
<evidence type="ECO:0000256" key="2">
    <source>
        <dbReference type="ARBA" id="ARBA00010742"/>
    </source>
</evidence>
<dbReference type="Pfam" id="PF13379">
    <property type="entry name" value="NMT1_2"/>
    <property type="match status" value="1"/>
</dbReference>
<dbReference type="PROSITE" id="PS51318">
    <property type="entry name" value="TAT"/>
    <property type="match status" value="1"/>
</dbReference>
<evidence type="ECO:0000313" key="5">
    <source>
        <dbReference type="Proteomes" id="UP000199597"/>
    </source>
</evidence>
<dbReference type="RefSeq" id="WP_157689194.1">
    <property type="nucleotide sequence ID" value="NZ_LT629766.1"/>
</dbReference>
<sequence length="370" mass="39265">MNAPLLRPGLIRPGAGSGSSVSRRSLIKYYGAGAAALGATPLLAGCGGDAEASASGDFGVAAFPGDAYFLDTVNLAEKQYAKHGLNVPEHLTPQSGVQGLQLLVAGAIDGFAVDTLLLLASHGNAAKGKRPMLVGVRDMETTYAIVGNKNVKWPDKNASFEEKMHALKGKKVGVTAIGAGSDLQLKLALETAGMVYDDITPLAVGSTTQMIPNMRNERVDAVVTVQWTSTRLLAQATGGSVLLDFAEESAPDIMRNQAVVCASVREDMLEKDPESVKAWLATQNDARKWMLENPKDAAALLNKTGLAGKGLPIAEEYMKHYANVVDPALEPMFKAPKDIVERMIGLAERFGNIEKGKVTYETLVPDFARA</sequence>
<dbReference type="PANTHER" id="PTHR30024">
    <property type="entry name" value="ALIPHATIC SULFONATES-BINDING PROTEIN-RELATED"/>
    <property type="match status" value="1"/>
</dbReference>
<keyword evidence="3" id="KW-0732">Signal</keyword>
<comment type="similarity">
    <text evidence="2">Belongs to the bacterial solute-binding protein SsuA/TauA family.</text>
</comment>
<proteinExistence type="inferred from homology"/>
<dbReference type="EMBL" id="LT629766">
    <property type="protein sequence ID" value="SDT16673.1"/>
    <property type="molecule type" value="Genomic_DNA"/>
</dbReference>
<evidence type="ECO:0000313" key="4">
    <source>
        <dbReference type="EMBL" id="SDT16673.1"/>
    </source>
</evidence>
<reference evidence="5" key="1">
    <citation type="submission" date="2016-10" db="EMBL/GenBank/DDBJ databases">
        <authorList>
            <person name="Varghese N."/>
            <person name="Submissions S."/>
        </authorList>
    </citation>
    <scope>NUCLEOTIDE SEQUENCE [LARGE SCALE GENOMIC DNA]</scope>
    <source>
        <strain evidence="5">DSM 23676</strain>
    </source>
</reference>
<accession>A0A1H1Y5G5</accession>
<organism evidence="4 5">
    <name type="scientific">Brevibacterium siliguriense</name>
    <dbReference type="NCBI Taxonomy" id="1136497"/>
    <lineage>
        <taxon>Bacteria</taxon>
        <taxon>Bacillati</taxon>
        <taxon>Actinomycetota</taxon>
        <taxon>Actinomycetes</taxon>
        <taxon>Micrococcales</taxon>
        <taxon>Brevibacteriaceae</taxon>
        <taxon>Brevibacterium</taxon>
    </lineage>
</organism>
<dbReference type="SUPFAM" id="SSF53850">
    <property type="entry name" value="Periplasmic binding protein-like II"/>
    <property type="match status" value="1"/>
</dbReference>
<dbReference type="STRING" id="1136497.SAMN04489752_3559"/>
<dbReference type="AlphaFoldDB" id="A0A1H1Y5G5"/>
<dbReference type="Proteomes" id="UP000199597">
    <property type="component" value="Chromosome I"/>
</dbReference>
<keyword evidence="5" id="KW-1185">Reference proteome</keyword>
<comment type="subcellular location">
    <subcellularLocation>
        <location evidence="1">Periplasm</location>
    </subcellularLocation>
</comment>
<dbReference type="PANTHER" id="PTHR30024:SF47">
    <property type="entry name" value="TAURINE-BINDING PERIPLASMIC PROTEIN"/>
    <property type="match status" value="1"/>
</dbReference>
<dbReference type="Gene3D" id="3.40.190.10">
    <property type="entry name" value="Periplasmic binding protein-like II"/>
    <property type="match status" value="2"/>
</dbReference>
<dbReference type="GO" id="GO:0042597">
    <property type="term" value="C:periplasmic space"/>
    <property type="evidence" value="ECO:0007669"/>
    <property type="project" value="UniProtKB-SubCell"/>
</dbReference>